<evidence type="ECO:0000259" key="5">
    <source>
        <dbReference type="Pfam" id="PF00464"/>
    </source>
</evidence>
<evidence type="ECO:0000256" key="4">
    <source>
        <dbReference type="PIRSR" id="PIRSR000412-50"/>
    </source>
</evidence>
<dbReference type="GO" id="GO:0005737">
    <property type="term" value="C:cytoplasm"/>
    <property type="evidence" value="ECO:0007669"/>
    <property type="project" value="TreeGrafter"/>
</dbReference>
<reference evidence="6 7" key="1">
    <citation type="submission" date="2020-01" db="EMBL/GenBank/DDBJ databases">
        <authorList>
            <person name="Deng T."/>
        </authorList>
    </citation>
    <scope>NUCLEOTIDE SEQUENCE [LARGE SCALE GENOMIC DNA]</scope>
    <source>
        <strain evidence="6 7">5221</strain>
    </source>
</reference>
<dbReference type="Gene3D" id="3.90.1150.10">
    <property type="entry name" value="Aspartate Aminotransferase, domain 1"/>
    <property type="match status" value="1"/>
</dbReference>
<dbReference type="Gene3D" id="3.40.640.10">
    <property type="entry name" value="Type I PLP-dependent aspartate aminotransferase-like (Major domain)"/>
    <property type="match status" value="1"/>
</dbReference>
<protein>
    <submittedName>
        <fullName evidence="6">Serine hydroxymethyltransferase</fullName>
    </submittedName>
</protein>
<keyword evidence="3 4" id="KW-0663">Pyridoxal phosphate</keyword>
<dbReference type="InterPro" id="IPR015422">
    <property type="entry name" value="PyrdxlP-dep_Trfase_small"/>
</dbReference>
<dbReference type="GO" id="GO:0035999">
    <property type="term" value="P:tetrahydrofolate interconversion"/>
    <property type="evidence" value="ECO:0007669"/>
    <property type="project" value="InterPro"/>
</dbReference>
<dbReference type="PANTHER" id="PTHR11680">
    <property type="entry name" value="SERINE HYDROXYMETHYLTRANSFERASE"/>
    <property type="match status" value="1"/>
</dbReference>
<dbReference type="InterPro" id="IPR001085">
    <property type="entry name" value="Ser_HO-MeTrfase"/>
</dbReference>
<dbReference type="PANTHER" id="PTHR11680:SF35">
    <property type="entry name" value="SERINE HYDROXYMETHYLTRANSFERASE 1"/>
    <property type="match status" value="1"/>
</dbReference>
<dbReference type="SUPFAM" id="SSF53383">
    <property type="entry name" value="PLP-dependent transferases"/>
    <property type="match status" value="1"/>
</dbReference>
<evidence type="ECO:0000256" key="3">
    <source>
        <dbReference type="ARBA" id="ARBA00022898"/>
    </source>
</evidence>
<sequence>MRLSPRPWIPAHAQARIEAIGEERLGGGPAQLADAIDSLASAAQRYYAGSAINLNPASNLMNPRAQALLGMDLAPRTSLGYPGAKIETGLFDIEQLEVATAELAARVFDADFAEVRVMSGAAANLTAFMAACRPGDTIIASPDTIGGHVTHHADGAAGLYGVQTVEAPVDAGRYSVDVAALAELARAVRPSLITLGGSLNLFEHPVAQVREIADEVGAVLLFDAAHVSGMIAGRQWANPLAEGAHLMTMSTYKSLGGPVHGLVLSNDPGLAERVEQIAFPGLTANFDVAEVAALGITLADWLAVGEDYAALMRACAGALAEELAAAGLEVFAGAQGFTDSHQFALLAAPYGGGSRAAAALEEANLLAYGIGLPAPAVDGDANGVRLGTPEIVRMGMVEADMERLAGLIARALDPAADAAARQAVGREAAAWRSEFSGVRFTV</sequence>
<keyword evidence="6" id="KW-0489">Methyltransferase</keyword>
<dbReference type="GO" id="GO:0019264">
    <property type="term" value="P:glycine biosynthetic process from serine"/>
    <property type="evidence" value="ECO:0007669"/>
    <property type="project" value="InterPro"/>
</dbReference>
<organism evidence="6 7">
    <name type="scientific">Brevibacterium rongguiense</name>
    <dbReference type="NCBI Taxonomy" id="2695267"/>
    <lineage>
        <taxon>Bacteria</taxon>
        <taxon>Bacillati</taxon>
        <taxon>Actinomycetota</taxon>
        <taxon>Actinomycetes</taxon>
        <taxon>Micrococcales</taxon>
        <taxon>Brevibacteriaceae</taxon>
        <taxon>Brevibacterium</taxon>
    </lineage>
</organism>
<dbReference type="GO" id="GO:0032259">
    <property type="term" value="P:methylation"/>
    <property type="evidence" value="ECO:0007669"/>
    <property type="project" value="UniProtKB-KW"/>
</dbReference>
<comment type="cofactor">
    <cofactor evidence="1 4">
        <name>pyridoxal 5'-phosphate</name>
        <dbReference type="ChEBI" id="CHEBI:597326"/>
    </cofactor>
</comment>
<feature type="modified residue" description="N6-(pyridoxal phosphate)lysine" evidence="4">
    <location>
        <position position="253"/>
    </location>
</feature>
<dbReference type="RefSeq" id="WP_160952808.1">
    <property type="nucleotide sequence ID" value="NZ_WWEQ01000015.1"/>
</dbReference>
<dbReference type="Pfam" id="PF00464">
    <property type="entry name" value="SHMT"/>
    <property type="match status" value="1"/>
</dbReference>
<dbReference type="AlphaFoldDB" id="A0A6N9H753"/>
<dbReference type="InterPro" id="IPR049943">
    <property type="entry name" value="Ser_HO-MeTrfase-like"/>
</dbReference>
<name>A0A6N9H753_9MICO</name>
<comment type="similarity">
    <text evidence="2">Belongs to the SHMT family.</text>
</comment>
<proteinExistence type="inferred from homology"/>
<evidence type="ECO:0000313" key="7">
    <source>
        <dbReference type="Proteomes" id="UP000469215"/>
    </source>
</evidence>
<keyword evidence="7" id="KW-1185">Reference proteome</keyword>
<dbReference type="GO" id="GO:0008168">
    <property type="term" value="F:methyltransferase activity"/>
    <property type="evidence" value="ECO:0007669"/>
    <property type="project" value="UniProtKB-KW"/>
</dbReference>
<evidence type="ECO:0000256" key="2">
    <source>
        <dbReference type="ARBA" id="ARBA00006376"/>
    </source>
</evidence>
<evidence type="ECO:0000256" key="1">
    <source>
        <dbReference type="ARBA" id="ARBA00001933"/>
    </source>
</evidence>
<dbReference type="Proteomes" id="UP000469215">
    <property type="component" value="Unassembled WGS sequence"/>
</dbReference>
<dbReference type="GO" id="GO:0030170">
    <property type="term" value="F:pyridoxal phosphate binding"/>
    <property type="evidence" value="ECO:0007669"/>
    <property type="project" value="InterPro"/>
</dbReference>
<dbReference type="InterPro" id="IPR039429">
    <property type="entry name" value="SHMT-like_dom"/>
</dbReference>
<keyword evidence="6" id="KW-0808">Transferase</keyword>
<dbReference type="InterPro" id="IPR015424">
    <property type="entry name" value="PyrdxlP-dep_Trfase"/>
</dbReference>
<dbReference type="PIRSF" id="PIRSF000412">
    <property type="entry name" value="SHMT"/>
    <property type="match status" value="1"/>
</dbReference>
<gene>
    <name evidence="6" type="ORF">GSY69_05160</name>
</gene>
<feature type="domain" description="Serine hydroxymethyltransferase-like" evidence="5">
    <location>
        <begin position="50"/>
        <end position="408"/>
    </location>
</feature>
<evidence type="ECO:0000313" key="6">
    <source>
        <dbReference type="EMBL" id="MYM19372.1"/>
    </source>
</evidence>
<dbReference type="InterPro" id="IPR015421">
    <property type="entry name" value="PyrdxlP-dep_Trfase_major"/>
</dbReference>
<accession>A0A6N9H753</accession>
<dbReference type="GO" id="GO:0004372">
    <property type="term" value="F:glycine hydroxymethyltransferase activity"/>
    <property type="evidence" value="ECO:0007669"/>
    <property type="project" value="InterPro"/>
</dbReference>
<dbReference type="EMBL" id="WWEQ01000015">
    <property type="protein sequence ID" value="MYM19372.1"/>
    <property type="molecule type" value="Genomic_DNA"/>
</dbReference>
<comment type="caution">
    <text evidence="6">The sequence shown here is derived from an EMBL/GenBank/DDBJ whole genome shotgun (WGS) entry which is preliminary data.</text>
</comment>